<accession>A0A8B6DM33</accession>
<name>A0A8B6DM33_MYTGA</name>
<keyword evidence="2" id="KW-1185">Reference proteome</keyword>
<organism evidence="1 2">
    <name type="scientific">Mytilus galloprovincialis</name>
    <name type="common">Mediterranean mussel</name>
    <dbReference type="NCBI Taxonomy" id="29158"/>
    <lineage>
        <taxon>Eukaryota</taxon>
        <taxon>Metazoa</taxon>
        <taxon>Spiralia</taxon>
        <taxon>Lophotrochozoa</taxon>
        <taxon>Mollusca</taxon>
        <taxon>Bivalvia</taxon>
        <taxon>Autobranchia</taxon>
        <taxon>Pteriomorphia</taxon>
        <taxon>Mytilida</taxon>
        <taxon>Mytiloidea</taxon>
        <taxon>Mytilidae</taxon>
        <taxon>Mytilinae</taxon>
        <taxon>Mytilus</taxon>
    </lineage>
</organism>
<dbReference type="AlphaFoldDB" id="A0A8B6DM33"/>
<dbReference type="EMBL" id="UYJE01003669">
    <property type="protein sequence ID" value="VDI21338.1"/>
    <property type="molecule type" value="Genomic_DNA"/>
</dbReference>
<evidence type="ECO:0000313" key="2">
    <source>
        <dbReference type="Proteomes" id="UP000596742"/>
    </source>
</evidence>
<evidence type="ECO:0000313" key="1">
    <source>
        <dbReference type="EMBL" id="VDI21338.1"/>
    </source>
</evidence>
<reference evidence="1" key="1">
    <citation type="submission" date="2018-11" db="EMBL/GenBank/DDBJ databases">
        <authorList>
            <person name="Alioto T."/>
            <person name="Alioto T."/>
        </authorList>
    </citation>
    <scope>NUCLEOTIDE SEQUENCE</scope>
</reference>
<proteinExistence type="predicted"/>
<dbReference type="Proteomes" id="UP000596742">
    <property type="component" value="Unassembled WGS sequence"/>
</dbReference>
<comment type="caution">
    <text evidence="1">The sequence shown here is derived from an EMBL/GenBank/DDBJ whole genome shotgun (WGS) entry which is preliminary data.</text>
</comment>
<gene>
    <name evidence="1" type="ORF">MGAL_10B064326</name>
</gene>
<sequence length="58" mass="6954">MKETYLKIRGDCFMLLKNNRPPNKLSNKELQRLCIFLSLRQLFDKELSKNTFEMVTTD</sequence>
<protein>
    <submittedName>
        <fullName evidence="1">Uncharacterized protein</fullName>
    </submittedName>
</protein>